<dbReference type="PANTHER" id="PTHR22935:SF95">
    <property type="entry name" value="BETA-LACTAMASE-LIKE 1-RELATED"/>
    <property type="match status" value="1"/>
</dbReference>
<evidence type="ECO:0000256" key="1">
    <source>
        <dbReference type="ARBA" id="ARBA00038473"/>
    </source>
</evidence>
<dbReference type="GeneID" id="54404810"/>
<evidence type="ECO:0000259" key="2">
    <source>
        <dbReference type="Pfam" id="PF00144"/>
    </source>
</evidence>
<dbReference type="Proteomes" id="UP000799771">
    <property type="component" value="Unassembled WGS sequence"/>
</dbReference>
<keyword evidence="4" id="KW-1185">Reference proteome</keyword>
<dbReference type="Pfam" id="PF00144">
    <property type="entry name" value="Beta-lactamase"/>
    <property type="match status" value="1"/>
</dbReference>
<dbReference type="InterPro" id="IPR051478">
    <property type="entry name" value="Beta-lactamase-like_AB/R"/>
</dbReference>
<name>A0A6A6A1Y0_9PLEO</name>
<dbReference type="Gene3D" id="3.40.710.10">
    <property type="entry name" value="DD-peptidase/beta-lactamase superfamily"/>
    <property type="match status" value="1"/>
</dbReference>
<dbReference type="RefSeq" id="XP_033519131.1">
    <property type="nucleotide sequence ID" value="XM_033664378.1"/>
</dbReference>
<dbReference type="AlphaFoldDB" id="A0A6A6A1Y0"/>
<feature type="domain" description="Beta-lactamase-related" evidence="2">
    <location>
        <begin position="12"/>
        <end position="333"/>
    </location>
</feature>
<reference evidence="3" key="1">
    <citation type="journal article" date="2020" name="Stud. Mycol.">
        <title>101 Dothideomycetes genomes: a test case for predicting lifestyles and emergence of pathogens.</title>
        <authorList>
            <person name="Haridas S."/>
            <person name="Albert R."/>
            <person name="Binder M."/>
            <person name="Bloem J."/>
            <person name="Labutti K."/>
            <person name="Salamov A."/>
            <person name="Andreopoulos B."/>
            <person name="Baker S."/>
            <person name="Barry K."/>
            <person name="Bills G."/>
            <person name="Bluhm B."/>
            <person name="Cannon C."/>
            <person name="Castanera R."/>
            <person name="Culley D."/>
            <person name="Daum C."/>
            <person name="Ezra D."/>
            <person name="Gonzalez J."/>
            <person name="Henrissat B."/>
            <person name="Kuo A."/>
            <person name="Liang C."/>
            <person name="Lipzen A."/>
            <person name="Lutzoni F."/>
            <person name="Magnuson J."/>
            <person name="Mondo S."/>
            <person name="Nolan M."/>
            <person name="Ohm R."/>
            <person name="Pangilinan J."/>
            <person name="Park H.-J."/>
            <person name="Ramirez L."/>
            <person name="Alfaro M."/>
            <person name="Sun H."/>
            <person name="Tritt A."/>
            <person name="Yoshinaga Y."/>
            <person name="Zwiers L.-H."/>
            <person name="Turgeon B."/>
            <person name="Goodwin S."/>
            <person name="Spatafora J."/>
            <person name="Crous P."/>
            <person name="Grigoriev I."/>
        </authorList>
    </citation>
    <scope>NUCLEOTIDE SEQUENCE</scope>
    <source>
        <strain evidence="3">CBS 119687</strain>
    </source>
</reference>
<proteinExistence type="inferred from homology"/>
<gene>
    <name evidence="3" type="ORF">P153DRAFT_301304</name>
</gene>
<sequence>MNETSLYEDAENEITSDSIFRVMSVSKNFAMASALVVSEKSKRDYANSSFAPLSLDTPVRLVLPGFKLPEKDWNDGGSEITLEMLASHTSGLPRESYSTGFNMVLSTGRADATTIGAAWAEASIEDVMDGVGKSNLMFAPGQRAAYSNAGVAVLGSAVAAYYSNLVGLKWTWNDVVTQELLYPLNMTHSFVGAISIDLIPHIAVPGGENWADLVVGLGYDPAAGMFSSANDLAKYIHGVWLQSNPSLISPYHRRRVLKPIYVSPDGKQHVGPGWEINLLAISTRSNLTLPELTKTYSVYGKSGNGGGYQSWIDVVPNLGYGLVVLAQTAGLDEYVSISPSQVYSAAHEILMPAFAEALSGRMGGRFAGYYAGGYDTGITTDQVSHSGRNTTTYAKLEIEDQVLYLRDLVVNGTSALEAVDRLSWTTDAQPQYFSTPSGVVLEPAEGAGETAQFGEGAQVFRMNFPGLDVCDWFDFDGYKDQNGWPLTKIVLVENKDGVFLHYPPFDIVTSRM</sequence>
<dbReference type="PANTHER" id="PTHR22935">
    <property type="entry name" value="PENICILLIN-BINDING PROTEIN"/>
    <property type="match status" value="1"/>
</dbReference>
<dbReference type="InterPro" id="IPR001466">
    <property type="entry name" value="Beta-lactam-related"/>
</dbReference>
<evidence type="ECO:0000313" key="3">
    <source>
        <dbReference type="EMBL" id="KAF2124738.1"/>
    </source>
</evidence>
<dbReference type="SUPFAM" id="SSF56601">
    <property type="entry name" value="beta-lactamase/transpeptidase-like"/>
    <property type="match status" value="1"/>
</dbReference>
<dbReference type="OrthoDB" id="10250282at2759"/>
<comment type="similarity">
    <text evidence="1">Belongs to the beta-lactamase family.</text>
</comment>
<dbReference type="InterPro" id="IPR012338">
    <property type="entry name" value="Beta-lactam/transpept-like"/>
</dbReference>
<organism evidence="3 4">
    <name type="scientific">Dothidotthia symphoricarpi CBS 119687</name>
    <dbReference type="NCBI Taxonomy" id="1392245"/>
    <lineage>
        <taxon>Eukaryota</taxon>
        <taxon>Fungi</taxon>
        <taxon>Dikarya</taxon>
        <taxon>Ascomycota</taxon>
        <taxon>Pezizomycotina</taxon>
        <taxon>Dothideomycetes</taxon>
        <taxon>Pleosporomycetidae</taxon>
        <taxon>Pleosporales</taxon>
        <taxon>Dothidotthiaceae</taxon>
        <taxon>Dothidotthia</taxon>
    </lineage>
</organism>
<accession>A0A6A6A1Y0</accession>
<protein>
    <submittedName>
        <fullName evidence="3">Beta-lactamase/transpeptidase-like protein</fullName>
    </submittedName>
</protein>
<dbReference type="EMBL" id="ML977518">
    <property type="protein sequence ID" value="KAF2124738.1"/>
    <property type="molecule type" value="Genomic_DNA"/>
</dbReference>
<evidence type="ECO:0000313" key="4">
    <source>
        <dbReference type="Proteomes" id="UP000799771"/>
    </source>
</evidence>